<dbReference type="HOGENOM" id="CLU_1251312_0_0_1"/>
<evidence type="ECO:0000313" key="4">
    <source>
        <dbReference type="Proteomes" id="UP000016088"/>
    </source>
</evidence>
<feature type="domain" description="WD-like" evidence="2">
    <location>
        <begin position="70"/>
        <end position="168"/>
    </location>
</feature>
<organism evidence="3 4">
    <name type="scientific">Schizosaccharomyces octosporus (strain yFS286)</name>
    <name type="common">Fission yeast</name>
    <name type="synonym">Octosporomyces octosporus</name>
    <dbReference type="NCBI Taxonomy" id="483514"/>
    <lineage>
        <taxon>Eukaryota</taxon>
        <taxon>Fungi</taxon>
        <taxon>Dikarya</taxon>
        <taxon>Ascomycota</taxon>
        <taxon>Taphrinomycotina</taxon>
        <taxon>Schizosaccharomycetes</taxon>
        <taxon>Schizosaccharomycetales</taxon>
        <taxon>Schizosaccharomycetaceae</taxon>
        <taxon>Schizosaccharomyces</taxon>
    </lineage>
</organism>
<proteinExistence type="predicted"/>
<feature type="chain" id="PRO_5004555739" description="WD-like domain-containing protein" evidence="1">
    <location>
        <begin position="18"/>
        <end position="221"/>
    </location>
</feature>
<keyword evidence="4" id="KW-1185">Reference proteome</keyword>
<dbReference type="OrthoDB" id="3705032at2759"/>
<dbReference type="AlphaFoldDB" id="S9RH61"/>
<reference evidence="3 4" key="1">
    <citation type="journal article" date="2011" name="Science">
        <title>Comparative functional genomics of the fission yeasts.</title>
        <authorList>
            <person name="Rhind N."/>
            <person name="Chen Z."/>
            <person name="Yassour M."/>
            <person name="Thompson D.A."/>
            <person name="Haas B.J."/>
            <person name="Habib N."/>
            <person name="Wapinski I."/>
            <person name="Roy S."/>
            <person name="Lin M.F."/>
            <person name="Heiman D.I."/>
            <person name="Young S.K."/>
            <person name="Furuya K."/>
            <person name="Guo Y."/>
            <person name="Pidoux A."/>
            <person name="Chen H.M."/>
            <person name="Robbertse B."/>
            <person name="Goldberg J.M."/>
            <person name="Aoki K."/>
            <person name="Bayne E.H."/>
            <person name="Berlin A.M."/>
            <person name="Desjardins C.A."/>
            <person name="Dobbs E."/>
            <person name="Dukaj L."/>
            <person name="Fan L."/>
            <person name="FitzGerald M.G."/>
            <person name="French C."/>
            <person name="Gujja S."/>
            <person name="Hansen K."/>
            <person name="Keifenheim D."/>
            <person name="Levin J.Z."/>
            <person name="Mosher R.A."/>
            <person name="Mueller C.A."/>
            <person name="Pfiffner J."/>
            <person name="Priest M."/>
            <person name="Russ C."/>
            <person name="Smialowska A."/>
            <person name="Swoboda P."/>
            <person name="Sykes S.M."/>
            <person name="Vaughn M."/>
            <person name="Vengrova S."/>
            <person name="Yoder R."/>
            <person name="Zeng Q."/>
            <person name="Allshire R."/>
            <person name="Baulcombe D."/>
            <person name="Birren B.W."/>
            <person name="Brown W."/>
            <person name="Ekwall K."/>
            <person name="Kellis M."/>
            <person name="Leatherwood J."/>
            <person name="Levin H."/>
            <person name="Margalit H."/>
            <person name="Martienssen R."/>
            <person name="Nieduszynski C.A."/>
            <person name="Spatafora J.W."/>
            <person name="Friedman N."/>
            <person name="Dalgaard J.Z."/>
            <person name="Baumann P."/>
            <person name="Niki H."/>
            <person name="Regev A."/>
            <person name="Nusbaum C."/>
        </authorList>
    </citation>
    <scope>NUCLEOTIDE SEQUENCE [LARGE SCALE GENOMIC DNA]</scope>
    <source>
        <strain evidence="4">yFS286</strain>
    </source>
</reference>
<feature type="signal peptide" evidence="1">
    <location>
        <begin position="1"/>
        <end position="17"/>
    </location>
</feature>
<evidence type="ECO:0000313" key="3">
    <source>
        <dbReference type="EMBL" id="EPX73389.1"/>
    </source>
</evidence>
<sequence length="221" mass="24022">MLFLFALVSLVCTFVCAVQLNETDYEGSLNTLVNGLADETYGDEGIISHTGVYESLYKDDLSQFNYTMDFMSGDNYGKVEALLNLASKANDKGFVGDLIYLAHFASAGGYNGYMQLNDESSFAKDLLGFCENDATIFTKLSQSSSNKKLQDFFESLVSPESDASSNNKLGSVTMVLIPATLNILHQENPALYCTVIYQEVLGLFQEGLVLLATPVAVSLGV</sequence>
<dbReference type="EMBL" id="KE503207">
    <property type="protein sequence ID" value="EPX73389.1"/>
    <property type="molecule type" value="Genomic_DNA"/>
</dbReference>
<keyword evidence="1" id="KW-0732">Signal</keyword>
<accession>S9RH61</accession>
<dbReference type="Pfam" id="PF20493">
    <property type="entry name" value="WD-like_fungi"/>
    <property type="match status" value="1"/>
</dbReference>
<protein>
    <recommendedName>
        <fullName evidence="2">WD-like domain-containing protein</fullName>
    </recommendedName>
</protein>
<dbReference type="GeneID" id="25030122"/>
<gene>
    <name evidence="3" type="ORF">SOCG_01138</name>
</gene>
<dbReference type="InterPro" id="IPR046925">
    <property type="entry name" value="WD-like_fungi"/>
</dbReference>
<name>S9RH61_SCHOY</name>
<evidence type="ECO:0000256" key="1">
    <source>
        <dbReference type="SAM" id="SignalP"/>
    </source>
</evidence>
<dbReference type="Proteomes" id="UP000016088">
    <property type="component" value="Unassembled WGS sequence"/>
</dbReference>
<dbReference type="RefSeq" id="XP_013019012.1">
    <property type="nucleotide sequence ID" value="XM_013163558.1"/>
</dbReference>
<dbReference type="VEuPathDB" id="FungiDB:SOCG_01138"/>
<evidence type="ECO:0000259" key="2">
    <source>
        <dbReference type="Pfam" id="PF20493"/>
    </source>
</evidence>